<dbReference type="InterPro" id="IPR015422">
    <property type="entry name" value="PyrdxlP-dep_Trfase_small"/>
</dbReference>
<sequence>MQLNTLLVQIGVGVDTTTGSISMPIYQTATFRHPALGQSTGFDYSRTNNPTRKVLEDGLAILEGGCRGLAFASGMAAITAILYLFRPGDHLLVCEDLYGGTYRLLNHVAVNYGLKFSLVDTTDLKAVKEAIQDNTKAIFLETPTNPLMKITDIAAIAALAKEHGLLTIVDNTFMTPYLQRPLELGADLVVHSATKYLGGHNDVVLGAVVSSREDLAERLAFIQNTVGAVPGPQDCWLVIRGLKTLAVRLDRAQANAFYLARWLASHPLVTKVYYPGLPDHPGHEVVLRQARGFGAMLSFEVARHELVEQILSRVKVISFAESLGGVESLITFPERQTHAEIPEELRRKIGINDRLLRLSVGLEDPSDLQADLEQALG</sequence>
<gene>
    <name evidence="6" type="ORF">SAMN00808754_0625</name>
</gene>
<dbReference type="CDD" id="cd00614">
    <property type="entry name" value="CGS_like"/>
    <property type="match status" value="1"/>
</dbReference>
<reference evidence="6 7" key="1">
    <citation type="submission" date="2017-04" db="EMBL/GenBank/DDBJ databases">
        <authorList>
            <person name="Afonso C.L."/>
            <person name="Miller P.J."/>
            <person name="Scott M.A."/>
            <person name="Spackman E."/>
            <person name="Goraichik I."/>
            <person name="Dimitrov K.M."/>
            <person name="Suarez D.L."/>
            <person name="Swayne D.E."/>
        </authorList>
    </citation>
    <scope>NUCLEOTIDE SEQUENCE [LARGE SCALE GENOMIC DNA]</scope>
    <source>
        <strain evidence="6 7">ToBE</strain>
    </source>
</reference>
<evidence type="ECO:0000256" key="5">
    <source>
        <dbReference type="RuleBase" id="RU362118"/>
    </source>
</evidence>
<dbReference type="GO" id="GO:0016846">
    <property type="term" value="F:carbon-sulfur lyase activity"/>
    <property type="evidence" value="ECO:0007669"/>
    <property type="project" value="TreeGrafter"/>
</dbReference>
<protein>
    <submittedName>
        <fullName evidence="6">Cysteine synthase</fullName>
    </submittedName>
</protein>
<dbReference type="InterPro" id="IPR054542">
    <property type="entry name" value="Cys_met_metab_PP"/>
</dbReference>
<keyword evidence="7" id="KW-1185">Reference proteome</keyword>
<dbReference type="OrthoDB" id="9780685at2"/>
<evidence type="ECO:0000256" key="1">
    <source>
        <dbReference type="ARBA" id="ARBA00001933"/>
    </source>
</evidence>
<dbReference type="SUPFAM" id="SSF53383">
    <property type="entry name" value="PLP-dependent transferases"/>
    <property type="match status" value="1"/>
</dbReference>
<dbReference type="InterPro" id="IPR015424">
    <property type="entry name" value="PyrdxlP-dep_Trfase"/>
</dbReference>
<comment type="cofactor">
    <cofactor evidence="1 5">
        <name>pyridoxal 5'-phosphate</name>
        <dbReference type="ChEBI" id="CHEBI:597326"/>
    </cofactor>
</comment>
<dbReference type="Pfam" id="PF01053">
    <property type="entry name" value="Cys_Met_Meta_PP"/>
    <property type="match status" value="1"/>
</dbReference>
<dbReference type="PIRSF" id="PIRSF001434">
    <property type="entry name" value="CGS"/>
    <property type="match status" value="1"/>
</dbReference>
<dbReference type="PANTHER" id="PTHR11808:SF90">
    <property type="entry name" value="CYSTATHIONINE GAMMA-SYNTHASE"/>
    <property type="match status" value="1"/>
</dbReference>
<dbReference type="PANTHER" id="PTHR11808">
    <property type="entry name" value="TRANS-SULFURATION ENZYME FAMILY MEMBER"/>
    <property type="match status" value="1"/>
</dbReference>
<evidence type="ECO:0000256" key="2">
    <source>
        <dbReference type="ARBA" id="ARBA00009077"/>
    </source>
</evidence>
<keyword evidence="3 4" id="KW-0663">Pyridoxal phosphate</keyword>
<evidence type="ECO:0000313" key="7">
    <source>
        <dbReference type="Proteomes" id="UP000192569"/>
    </source>
</evidence>
<dbReference type="GO" id="GO:0030170">
    <property type="term" value="F:pyridoxal phosphate binding"/>
    <property type="evidence" value="ECO:0007669"/>
    <property type="project" value="InterPro"/>
</dbReference>
<comment type="similarity">
    <text evidence="2 5">Belongs to the trans-sulfuration enzymes family.</text>
</comment>
<evidence type="ECO:0000313" key="6">
    <source>
        <dbReference type="EMBL" id="SMB92374.1"/>
    </source>
</evidence>
<dbReference type="Gene3D" id="3.90.1150.10">
    <property type="entry name" value="Aspartate Aminotransferase, domain 1"/>
    <property type="match status" value="1"/>
</dbReference>
<dbReference type="GO" id="GO:0009086">
    <property type="term" value="P:methionine biosynthetic process"/>
    <property type="evidence" value="ECO:0007669"/>
    <property type="project" value="UniProtKB-ARBA"/>
</dbReference>
<dbReference type="FunFam" id="3.40.640.10:FF:000009">
    <property type="entry name" value="Cystathionine gamma-synthase homolog"/>
    <property type="match status" value="1"/>
</dbReference>
<name>A0A1W1VHF1_9FIRM</name>
<dbReference type="InterPro" id="IPR000277">
    <property type="entry name" value="Cys/Met-Metab_PyrdxlP-dep_enz"/>
</dbReference>
<dbReference type="STRING" id="698762.SAMN00808754_0625"/>
<dbReference type="AlphaFoldDB" id="A0A1W1VHF1"/>
<dbReference type="EMBL" id="LT838272">
    <property type="protein sequence ID" value="SMB92374.1"/>
    <property type="molecule type" value="Genomic_DNA"/>
</dbReference>
<dbReference type="FunFam" id="3.90.1150.10:FF:000033">
    <property type="entry name" value="Cystathionine gamma-synthase"/>
    <property type="match status" value="1"/>
</dbReference>
<proteinExistence type="inferred from homology"/>
<dbReference type="GO" id="GO:0005737">
    <property type="term" value="C:cytoplasm"/>
    <property type="evidence" value="ECO:0007669"/>
    <property type="project" value="TreeGrafter"/>
</dbReference>
<dbReference type="RefSeq" id="WP_084663942.1">
    <property type="nucleotide sequence ID" value="NZ_LT838272.1"/>
</dbReference>
<evidence type="ECO:0000256" key="4">
    <source>
        <dbReference type="PIRSR" id="PIRSR001434-2"/>
    </source>
</evidence>
<dbReference type="Gene3D" id="3.40.640.10">
    <property type="entry name" value="Type I PLP-dependent aspartate aminotransferase-like (Major domain)"/>
    <property type="match status" value="1"/>
</dbReference>
<dbReference type="PROSITE" id="PS00868">
    <property type="entry name" value="CYS_MET_METAB_PP"/>
    <property type="match status" value="1"/>
</dbReference>
<organism evidence="6 7">
    <name type="scientific">Thermanaeromonas toyohensis ToBE</name>
    <dbReference type="NCBI Taxonomy" id="698762"/>
    <lineage>
        <taxon>Bacteria</taxon>
        <taxon>Bacillati</taxon>
        <taxon>Bacillota</taxon>
        <taxon>Clostridia</taxon>
        <taxon>Neomoorellales</taxon>
        <taxon>Neomoorellaceae</taxon>
        <taxon>Thermanaeromonas</taxon>
    </lineage>
</organism>
<dbReference type="Proteomes" id="UP000192569">
    <property type="component" value="Chromosome I"/>
</dbReference>
<evidence type="ECO:0000256" key="3">
    <source>
        <dbReference type="ARBA" id="ARBA00022898"/>
    </source>
</evidence>
<dbReference type="GO" id="GO:0019346">
    <property type="term" value="P:transsulfuration"/>
    <property type="evidence" value="ECO:0007669"/>
    <property type="project" value="InterPro"/>
</dbReference>
<feature type="modified residue" description="N6-(pyridoxal phosphate)lysine" evidence="4">
    <location>
        <position position="195"/>
    </location>
</feature>
<dbReference type="InterPro" id="IPR015421">
    <property type="entry name" value="PyrdxlP-dep_Trfase_major"/>
</dbReference>
<accession>A0A1W1VHF1</accession>